<name>A0A2H0R626_9BACT</name>
<dbReference type="GO" id="GO:0016757">
    <property type="term" value="F:glycosyltransferase activity"/>
    <property type="evidence" value="ECO:0007669"/>
    <property type="project" value="InterPro"/>
</dbReference>
<dbReference type="SUPFAM" id="SSF53756">
    <property type="entry name" value="UDP-Glycosyltransferase/glycogen phosphorylase"/>
    <property type="match status" value="1"/>
</dbReference>
<evidence type="ECO:0000313" key="2">
    <source>
        <dbReference type="EMBL" id="PIR41930.1"/>
    </source>
</evidence>
<dbReference type="Gene3D" id="3.40.50.2000">
    <property type="entry name" value="Glycogen Phosphorylase B"/>
    <property type="match status" value="2"/>
</dbReference>
<sequence>MNILIVGYPYIKENYFNTFNFHSEKDKIFFLLPKIWKAKGGKIKFYPPSKDNVYTAGAYFYHSNYPIIGGLLKGWMPLFPLILFKIRRKIDLVFSPSEPILLTTLYQGFWAKVFGKKHIVFTWENIPYENKFKGLNLVFKKMIIGLNLLLSDGVVCGNSKAENIFKHLTKKPIAVIPMSGVDADFFHKVNSDDFLKTYGLKDKLVFSFAGAIGYRKGIHNIISAFQKVLSVSPDSRLVIAGTGEYEGEISELITGFGLENNITRVPWLSPAGLRELLSASNVFLYPSMFYGGWEEQFGYSMAEASLMELPVISTLSGSIEDVVVNGRTGLLVKPDDAGELEEAMIKLGQDQELRIKMGQAGRRYVVDNFTYKIIAEKFYEFFKKINLHS</sequence>
<dbReference type="EMBL" id="PCXP01000016">
    <property type="protein sequence ID" value="PIR41930.1"/>
    <property type="molecule type" value="Genomic_DNA"/>
</dbReference>
<dbReference type="InterPro" id="IPR001296">
    <property type="entry name" value="Glyco_trans_1"/>
</dbReference>
<dbReference type="PANTHER" id="PTHR12526">
    <property type="entry name" value="GLYCOSYLTRANSFERASE"/>
    <property type="match status" value="1"/>
</dbReference>
<dbReference type="CDD" id="cd03801">
    <property type="entry name" value="GT4_PimA-like"/>
    <property type="match status" value="1"/>
</dbReference>
<evidence type="ECO:0000259" key="1">
    <source>
        <dbReference type="Pfam" id="PF00534"/>
    </source>
</evidence>
<protein>
    <recommendedName>
        <fullName evidence="1">Glycosyl transferase family 1 domain-containing protein</fullName>
    </recommendedName>
</protein>
<dbReference type="Proteomes" id="UP000230208">
    <property type="component" value="Unassembled WGS sequence"/>
</dbReference>
<dbReference type="AlphaFoldDB" id="A0A2H0R626"/>
<gene>
    <name evidence="2" type="ORF">COV30_01115</name>
</gene>
<proteinExistence type="predicted"/>
<evidence type="ECO:0000313" key="3">
    <source>
        <dbReference type="Proteomes" id="UP000230208"/>
    </source>
</evidence>
<reference evidence="2 3" key="1">
    <citation type="submission" date="2017-09" db="EMBL/GenBank/DDBJ databases">
        <title>Depth-based differentiation of microbial function through sediment-hosted aquifers and enrichment of novel symbionts in the deep terrestrial subsurface.</title>
        <authorList>
            <person name="Probst A.J."/>
            <person name="Ladd B."/>
            <person name="Jarett J.K."/>
            <person name="Geller-Mcgrath D.E."/>
            <person name="Sieber C.M."/>
            <person name="Emerson J.B."/>
            <person name="Anantharaman K."/>
            <person name="Thomas B.C."/>
            <person name="Malmstrom R."/>
            <person name="Stieglmeier M."/>
            <person name="Klingl A."/>
            <person name="Woyke T."/>
            <person name="Ryan C.M."/>
            <person name="Banfield J.F."/>
        </authorList>
    </citation>
    <scope>NUCLEOTIDE SEQUENCE [LARGE SCALE GENOMIC DNA]</scope>
    <source>
        <strain evidence="2">CG10_big_fil_rev_8_21_14_0_10_37_15</strain>
    </source>
</reference>
<accession>A0A2H0R626</accession>
<dbReference type="Pfam" id="PF00534">
    <property type="entry name" value="Glycos_transf_1"/>
    <property type="match status" value="1"/>
</dbReference>
<comment type="caution">
    <text evidence="2">The sequence shown here is derived from an EMBL/GenBank/DDBJ whole genome shotgun (WGS) entry which is preliminary data.</text>
</comment>
<feature type="domain" description="Glycosyl transferase family 1" evidence="1">
    <location>
        <begin position="201"/>
        <end position="363"/>
    </location>
</feature>
<organism evidence="2 3">
    <name type="scientific">Candidatus Yanofskybacteria bacterium CG10_big_fil_rev_8_21_14_0_10_37_15</name>
    <dbReference type="NCBI Taxonomy" id="1975097"/>
    <lineage>
        <taxon>Bacteria</taxon>
        <taxon>Candidatus Yanofskyibacteriota</taxon>
    </lineage>
</organism>